<dbReference type="KEGG" id="vg:35382088"/>
<gene>
    <name evidence="1" type="ORF">ORPV_313</name>
</gene>
<dbReference type="RefSeq" id="YP_009448519.1">
    <property type="nucleotide sequence ID" value="NC_036594.1"/>
</dbReference>
<proteinExistence type="predicted"/>
<keyword evidence="2" id="KW-1185">Reference proteome</keyword>
<dbReference type="EMBL" id="LT906555">
    <property type="protein sequence ID" value="SNW62217.1"/>
    <property type="molecule type" value="Genomic_DNA"/>
</dbReference>
<dbReference type="Proteomes" id="UP000236316">
    <property type="component" value="Segment"/>
</dbReference>
<accession>A0A2I2L3X2</accession>
<evidence type="ECO:0000313" key="2">
    <source>
        <dbReference type="Proteomes" id="UP000236316"/>
    </source>
</evidence>
<organism evidence="1">
    <name type="scientific">Orpheovirus IHUMI-LCC2</name>
    <dbReference type="NCBI Taxonomy" id="2023057"/>
    <lineage>
        <taxon>Viruses</taxon>
        <taxon>Varidnaviria</taxon>
        <taxon>Bamfordvirae</taxon>
        <taxon>Nucleocytoviricota</taxon>
        <taxon>Megaviricetes</taxon>
        <taxon>Pimascovirales</taxon>
        <taxon>Ocovirineae</taxon>
        <taxon>Orpheoviridae</taxon>
        <taxon>Alphaorpheovirus</taxon>
        <taxon>Alphaorpheovirus massiliense</taxon>
    </lineage>
</organism>
<name>A0A2I2L3X2_9VIRU</name>
<evidence type="ECO:0000313" key="1">
    <source>
        <dbReference type="EMBL" id="SNW62217.1"/>
    </source>
</evidence>
<dbReference type="GeneID" id="35382088"/>
<protein>
    <submittedName>
        <fullName evidence="1">Uncharacterized protein</fullName>
    </submittedName>
</protein>
<reference evidence="1" key="1">
    <citation type="submission" date="2017-08" db="EMBL/GenBank/DDBJ databases">
        <authorList>
            <consortium name="Urmite Genomes"/>
        </authorList>
    </citation>
    <scope>NUCLEOTIDE SEQUENCE [LARGE SCALE GENOMIC DNA]</scope>
    <source>
        <strain evidence="1">IHUMI-LCC2</strain>
    </source>
</reference>
<sequence length="117" mass="13415">MEFNYTIHKNSRSLKGLKDFLRHSCNSNINISLYKDKINIIIKTEDLLKCINLYSTNKNMDEDENSNSKLVSKNVSYEELMNILNLLIKGDDVNIYGTEDTLTFSGIINGSINNYVL</sequence>